<feature type="transmembrane region" description="Helical" evidence="6">
    <location>
        <begin position="407"/>
        <end position="432"/>
    </location>
</feature>
<proteinExistence type="inferred from homology"/>
<feature type="transmembrane region" description="Helical" evidence="6">
    <location>
        <begin position="60"/>
        <end position="80"/>
    </location>
</feature>
<feature type="transmembrane region" description="Helical" evidence="6">
    <location>
        <begin position="444"/>
        <end position="461"/>
    </location>
</feature>
<protein>
    <recommendedName>
        <fullName evidence="6">Protein DETOXIFICATION</fullName>
    </recommendedName>
    <alternativeName>
        <fullName evidence="6">Multidrug and toxic compound extrusion protein</fullName>
    </alternativeName>
</protein>
<evidence type="ECO:0000256" key="3">
    <source>
        <dbReference type="ARBA" id="ARBA00022692"/>
    </source>
</evidence>
<feature type="transmembrane region" description="Helical" evidence="6">
    <location>
        <begin position="27"/>
        <end position="48"/>
    </location>
</feature>
<dbReference type="GO" id="GO:0016020">
    <property type="term" value="C:membrane"/>
    <property type="evidence" value="ECO:0007669"/>
    <property type="project" value="UniProtKB-SubCell"/>
</dbReference>
<comment type="subcellular location">
    <subcellularLocation>
        <location evidence="1">Membrane</location>
        <topology evidence="1">Multi-pass membrane protein</topology>
    </subcellularLocation>
</comment>
<feature type="transmembrane region" description="Helical" evidence="6">
    <location>
        <begin position="468"/>
        <end position="490"/>
    </location>
</feature>
<feature type="transmembrane region" description="Helical" evidence="6">
    <location>
        <begin position="258"/>
        <end position="278"/>
    </location>
</feature>
<dbReference type="InterPro" id="IPR045069">
    <property type="entry name" value="MATE_euk"/>
</dbReference>
<sequence>MDERLLGAEPENISNLPRRIWVESKKIWRIAFPAMLARVTQFGMFVVTQAFIGHLGEVDLAAYALIQILTVRFVNGILVINNRMDERLLGAEPENISNLPRRIWVESKKIWRIAFPAMLARVTQFGMFVVTQAFIGHLGEVDLAAYALIQILTVRFVNGILLGMSSATETLCGQAFGARQHHMMGIYLQRSWLINVVIATILLPVFIYSASIFKLLGEEDETSEVAGYISLWFIPILYYFAFGFSVQKYLQTQLKNKIVGWLSAITFVLHVLLSWIFVSKLNWGIPGAMSAMIISYWLVLIGTFVYVFGGWCPNTWTGFSLAAFQDLLPVLKLSLSSGVMLCLEFWYNAVLILLAGYVQNATVAISAFSICLNIIAWEFMVFLGFLTAASVRVSNELGKGDAKAAEFSVKVISSTSVILGVFFWILCLIFGHKLAYLFTSDEEVVAYVSSLYILLRVAVGAGRQAVVAYVNIGCYYLIGIPVGAILGYVAKLEVEGLWIGMILGVVMQSLVLGYITFKTNWNDQVNKASERLHKLFLKPTEGSSIEEPLNE</sequence>
<evidence type="ECO:0000256" key="5">
    <source>
        <dbReference type="ARBA" id="ARBA00023136"/>
    </source>
</evidence>
<dbReference type="NCBIfam" id="TIGR00797">
    <property type="entry name" value="matE"/>
    <property type="match status" value="1"/>
</dbReference>
<dbReference type="InterPro" id="IPR002528">
    <property type="entry name" value="MATE_fam"/>
</dbReference>
<comment type="caution">
    <text evidence="7">The sequence shown here is derived from an EMBL/GenBank/DDBJ whole genome shotgun (WGS) entry which is preliminary data.</text>
</comment>
<gene>
    <name evidence="7" type="primary">DTX25_0</name>
    <name evidence="7" type="ORF">CFP56_039804</name>
</gene>
<feature type="transmembrane region" description="Helical" evidence="6">
    <location>
        <begin position="496"/>
        <end position="517"/>
    </location>
</feature>
<keyword evidence="3 6" id="KW-0812">Transmembrane</keyword>
<dbReference type="GO" id="GO:0015297">
    <property type="term" value="F:antiporter activity"/>
    <property type="evidence" value="ECO:0007669"/>
    <property type="project" value="InterPro"/>
</dbReference>
<evidence type="ECO:0000313" key="8">
    <source>
        <dbReference type="Proteomes" id="UP000237347"/>
    </source>
</evidence>
<name>A0AAW0LMI1_QUESU</name>
<evidence type="ECO:0000256" key="1">
    <source>
        <dbReference type="ARBA" id="ARBA00004141"/>
    </source>
</evidence>
<dbReference type="GO" id="GO:1990961">
    <property type="term" value="P:xenobiotic detoxification by transmembrane export across the plasma membrane"/>
    <property type="evidence" value="ECO:0007669"/>
    <property type="project" value="InterPro"/>
</dbReference>
<accession>A0AAW0LMI1</accession>
<dbReference type="Pfam" id="PF01554">
    <property type="entry name" value="MatE"/>
    <property type="match status" value="2"/>
</dbReference>
<dbReference type="Proteomes" id="UP000237347">
    <property type="component" value="Unassembled WGS sequence"/>
</dbReference>
<keyword evidence="5 6" id="KW-0472">Membrane</keyword>
<dbReference type="CDD" id="cd13132">
    <property type="entry name" value="MATE_eukaryotic"/>
    <property type="match status" value="1"/>
</dbReference>
<keyword evidence="8" id="KW-1185">Reference proteome</keyword>
<organism evidence="7 8">
    <name type="scientific">Quercus suber</name>
    <name type="common">Cork oak</name>
    <dbReference type="NCBI Taxonomy" id="58331"/>
    <lineage>
        <taxon>Eukaryota</taxon>
        <taxon>Viridiplantae</taxon>
        <taxon>Streptophyta</taxon>
        <taxon>Embryophyta</taxon>
        <taxon>Tracheophyta</taxon>
        <taxon>Spermatophyta</taxon>
        <taxon>Magnoliopsida</taxon>
        <taxon>eudicotyledons</taxon>
        <taxon>Gunneridae</taxon>
        <taxon>Pentapetalae</taxon>
        <taxon>rosids</taxon>
        <taxon>fabids</taxon>
        <taxon>Fagales</taxon>
        <taxon>Fagaceae</taxon>
        <taxon>Quercus</taxon>
    </lineage>
</organism>
<evidence type="ECO:0000256" key="4">
    <source>
        <dbReference type="ARBA" id="ARBA00022989"/>
    </source>
</evidence>
<evidence type="ECO:0000256" key="6">
    <source>
        <dbReference type="RuleBase" id="RU004914"/>
    </source>
</evidence>
<feature type="transmembrane region" description="Helical" evidence="6">
    <location>
        <begin position="333"/>
        <end position="357"/>
    </location>
</feature>
<dbReference type="EMBL" id="PKMF04000078">
    <property type="protein sequence ID" value="KAK7852218.1"/>
    <property type="molecule type" value="Genomic_DNA"/>
</dbReference>
<dbReference type="AlphaFoldDB" id="A0AAW0LMI1"/>
<evidence type="ECO:0000313" key="7">
    <source>
        <dbReference type="EMBL" id="KAK7852218.1"/>
    </source>
</evidence>
<feature type="transmembrane region" description="Helical" evidence="6">
    <location>
        <begin position="225"/>
        <end position="246"/>
    </location>
</feature>
<reference evidence="7 8" key="1">
    <citation type="journal article" date="2018" name="Sci. Data">
        <title>The draft genome sequence of cork oak.</title>
        <authorList>
            <person name="Ramos A.M."/>
            <person name="Usie A."/>
            <person name="Barbosa P."/>
            <person name="Barros P.M."/>
            <person name="Capote T."/>
            <person name="Chaves I."/>
            <person name="Simoes F."/>
            <person name="Abreu I."/>
            <person name="Carrasquinho I."/>
            <person name="Faro C."/>
            <person name="Guimaraes J.B."/>
            <person name="Mendonca D."/>
            <person name="Nobrega F."/>
            <person name="Rodrigues L."/>
            <person name="Saibo N.J.M."/>
            <person name="Varela M.C."/>
            <person name="Egas C."/>
            <person name="Matos J."/>
            <person name="Miguel C.M."/>
            <person name="Oliveira M.M."/>
            <person name="Ricardo C.P."/>
            <person name="Goncalves S."/>
        </authorList>
    </citation>
    <scope>NUCLEOTIDE SEQUENCE [LARGE SCALE GENOMIC DNA]</scope>
    <source>
        <strain evidence="8">cv. HL8</strain>
    </source>
</reference>
<feature type="transmembrane region" description="Helical" evidence="6">
    <location>
        <begin position="290"/>
        <end position="312"/>
    </location>
</feature>
<dbReference type="GO" id="GO:0042910">
    <property type="term" value="F:xenobiotic transmembrane transporter activity"/>
    <property type="evidence" value="ECO:0007669"/>
    <property type="project" value="InterPro"/>
</dbReference>
<comment type="similarity">
    <text evidence="2 6">Belongs to the multi antimicrobial extrusion (MATE) (TC 2.A.66.1) family.</text>
</comment>
<feature type="transmembrane region" description="Helical" evidence="6">
    <location>
        <begin position="363"/>
        <end position="386"/>
    </location>
</feature>
<evidence type="ECO:0000256" key="2">
    <source>
        <dbReference type="ARBA" id="ARBA00010199"/>
    </source>
</evidence>
<feature type="transmembrane region" description="Helical" evidence="6">
    <location>
        <begin position="192"/>
        <end position="213"/>
    </location>
</feature>
<dbReference type="PANTHER" id="PTHR11206">
    <property type="entry name" value="MULTIDRUG RESISTANCE PROTEIN"/>
    <property type="match status" value="1"/>
</dbReference>
<keyword evidence="4 6" id="KW-1133">Transmembrane helix</keyword>